<reference evidence="1 2" key="1">
    <citation type="submission" date="2018-10" db="EMBL/GenBank/DDBJ databases">
        <authorList>
            <person name="Chen X."/>
        </authorList>
    </citation>
    <scope>NUCLEOTIDE SEQUENCE [LARGE SCALE GENOMIC DNA]</scope>
    <source>
        <strain evidence="1 2">YIM 102668</strain>
    </source>
</reference>
<name>A0A3L9M275_9FLAO</name>
<evidence type="ECO:0000313" key="2">
    <source>
        <dbReference type="Proteomes" id="UP000275348"/>
    </source>
</evidence>
<accession>A0A3L9M275</accession>
<keyword evidence="2" id="KW-1185">Reference proteome</keyword>
<dbReference type="PROSITE" id="PS51257">
    <property type="entry name" value="PROKAR_LIPOPROTEIN"/>
    <property type="match status" value="1"/>
</dbReference>
<sequence length="90" mass="10108">MKKLLYLTLITPLLFSCQSENKQEQTLEQLDKTSAREVVLSSTTIGDTVLHITTQKIWSNNQLAGEKIDTLKTVKAANDTIKTPIYVTIQ</sequence>
<dbReference type="RefSeq" id="WP_121935485.1">
    <property type="nucleotide sequence ID" value="NZ_RDOJ01000020.1"/>
</dbReference>
<organism evidence="1 2">
    <name type="scientific">Faecalibacter macacae</name>
    <dbReference type="NCBI Taxonomy" id="1859289"/>
    <lineage>
        <taxon>Bacteria</taxon>
        <taxon>Pseudomonadati</taxon>
        <taxon>Bacteroidota</taxon>
        <taxon>Flavobacteriia</taxon>
        <taxon>Flavobacteriales</taxon>
        <taxon>Weeksellaceae</taxon>
        <taxon>Faecalibacter</taxon>
    </lineage>
</organism>
<dbReference type="EMBL" id="RDOJ01000020">
    <property type="protein sequence ID" value="RLZ07008.1"/>
    <property type="molecule type" value="Genomic_DNA"/>
</dbReference>
<gene>
    <name evidence="1" type="ORF">EAH69_12205</name>
</gene>
<dbReference type="OrthoDB" id="710739at2"/>
<comment type="caution">
    <text evidence="1">The sequence shown here is derived from an EMBL/GenBank/DDBJ whole genome shotgun (WGS) entry which is preliminary data.</text>
</comment>
<proteinExistence type="predicted"/>
<dbReference type="AlphaFoldDB" id="A0A3L9M275"/>
<evidence type="ECO:0000313" key="1">
    <source>
        <dbReference type="EMBL" id="RLZ07008.1"/>
    </source>
</evidence>
<protein>
    <submittedName>
        <fullName evidence="1">Uncharacterized protein</fullName>
    </submittedName>
</protein>
<dbReference type="Proteomes" id="UP000275348">
    <property type="component" value="Unassembled WGS sequence"/>
</dbReference>